<keyword evidence="3" id="KW-1185">Reference proteome</keyword>
<evidence type="ECO:0000313" key="2">
    <source>
        <dbReference type="EnsemblMetazoa" id="LLOJ002760-PA"/>
    </source>
</evidence>
<dbReference type="Proteomes" id="UP000092461">
    <property type="component" value="Unassembled WGS sequence"/>
</dbReference>
<feature type="compositionally biased region" description="Low complexity" evidence="1">
    <location>
        <begin position="119"/>
        <end position="146"/>
    </location>
</feature>
<dbReference type="InterPro" id="IPR036249">
    <property type="entry name" value="Thioredoxin-like_sf"/>
</dbReference>
<evidence type="ECO:0000256" key="1">
    <source>
        <dbReference type="SAM" id="MobiDB-lite"/>
    </source>
</evidence>
<dbReference type="Pfam" id="PF23187">
    <property type="entry name" value="UBX7_N"/>
    <property type="match status" value="1"/>
</dbReference>
<proteinExistence type="predicted"/>
<reference evidence="2" key="1">
    <citation type="submission" date="2020-05" db="UniProtKB">
        <authorList>
            <consortium name="EnsemblMetazoa"/>
        </authorList>
    </citation>
    <scope>IDENTIFICATION</scope>
    <source>
        <strain evidence="2">Jacobina</strain>
    </source>
</reference>
<accession>A0A1B0CEJ0</accession>
<protein>
    <submittedName>
        <fullName evidence="2">Uncharacterized protein</fullName>
    </submittedName>
</protein>
<organism evidence="2 3">
    <name type="scientific">Lutzomyia longipalpis</name>
    <name type="common">Sand fly</name>
    <dbReference type="NCBI Taxonomy" id="7200"/>
    <lineage>
        <taxon>Eukaryota</taxon>
        <taxon>Metazoa</taxon>
        <taxon>Ecdysozoa</taxon>
        <taxon>Arthropoda</taxon>
        <taxon>Hexapoda</taxon>
        <taxon>Insecta</taxon>
        <taxon>Pterygota</taxon>
        <taxon>Neoptera</taxon>
        <taxon>Endopterygota</taxon>
        <taxon>Diptera</taxon>
        <taxon>Nematocera</taxon>
        <taxon>Psychodoidea</taxon>
        <taxon>Psychodidae</taxon>
        <taxon>Lutzomyia</taxon>
        <taxon>Lutzomyia</taxon>
    </lineage>
</organism>
<dbReference type="VEuPathDB" id="VectorBase:LLOJ002760"/>
<name>A0A1B0CEJ0_LUTLO</name>
<dbReference type="GO" id="GO:0036503">
    <property type="term" value="P:ERAD pathway"/>
    <property type="evidence" value="ECO:0007669"/>
    <property type="project" value="TreeGrafter"/>
</dbReference>
<dbReference type="VEuPathDB" id="VectorBase:LLONM1_010357"/>
<feature type="region of interest" description="Disordered" evidence="1">
    <location>
        <begin position="119"/>
        <end position="159"/>
    </location>
</feature>
<dbReference type="EMBL" id="AJWK01008908">
    <property type="status" value="NOT_ANNOTATED_CDS"/>
    <property type="molecule type" value="Genomic_DNA"/>
</dbReference>
<dbReference type="AlphaFoldDB" id="A0A1B0CEJ0"/>
<dbReference type="SUPFAM" id="SSF52833">
    <property type="entry name" value="Thioredoxin-like"/>
    <property type="match status" value="1"/>
</dbReference>
<dbReference type="PANTHER" id="PTHR46424">
    <property type="entry name" value="UBX DOMAIN-CONTAINING PROTEIN 4"/>
    <property type="match status" value="1"/>
</dbReference>
<dbReference type="GO" id="GO:0005783">
    <property type="term" value="C:endoplasmic reticulum"/>
    <property type="evidence" value="ECO:0007669"/>
    <property type="project" value="TreeGrafter"/>
</dbReference>
<sequence>MNWFKGNIAEAVTQSKRKNAIFVVFVAGPDELSTNLAALVDNDIIRKHLESEKFVAIRIESGSEAYQQFAQIYQLVPLPSIFFIGQNGTPLDIVTSLTTNVEDLEKKINGVLKLIPSPSATGSSPPASAPAQSTAEAKSSAEAKPATPEKKAGSSNVFK</sequence>
<dbReference type="PANTHER" id="PTHR46424:SF1">
    <property type="entry name" value="UBX DOMAIN-CONTAINING PROTEIN 4"/>
    <property type="match status" value="1"/>
</dbReference>
<evidence type="ECO:0000313" key="3">
    <source>
        <dbReference type="Proteomes" id="UP000092461"/>
    </source>
</evidence>
<dbReference type="EnsemblMetazoa" id="LLOJ002760-RA">
    <property type="protein sequence ID" value="LLOJ002760-PA"/>
    <property type="gene ID" value="LLOJ002760"/>
</dbReference>